<name>A0AAU7JA60_9HYPH</name>
<dbReference type="InterPro" id="IPR027417">
    <property type="entry name" value="P-loop_NTPase"/>
</dbReference>
<reference evidence="5" key="1">
    <citation type="submission" date="2024-05" db="EMBL/GenBank/DDBJ databases">
        <authorList>
            <person name="Kim S."/>
            <person name="Heo J."/>
            <person name="Choi H."/>
            <person name="Choi Y."/>
            <person name="Kwon S.-W."/>
            <person name="Kim Y."/>
        </authorList>
    </citation>
    <scope>NUCLEOTIDE SEQUENCE</scope>
    <source>
        <strain evidence="5">KACC 23698</strain>
    </source>
</reference>
<proteinExistence type="predicted"/>
<dbReference type="Pfam" id="PF00536">
    <property type="entry name" value="SAM_1"/>
    <property type="match status" value="1"/>
</dbReference>
<dbReference type="RefSeq" id="WP_406853775.1">
    <property type="nucleotide sequence ID" value="NZ_CP157484.1"/>
</dbReference>
<evidence type="ECO:0000259" key="4">
    <source>
        <dbReference type="PROSITE" id="PS50125"/>
    </source>
</evidence>
<dbReference type="SUPFAM" id="SSF48452">
    <property type="entry name" value="TPR-like"/>
    <property type="match status" value="1"/>
</dbReference>
<dbReference type="InterPro" id="IPR001660">
    <property type="entry name" value="SAM"/>
</dbReference>
<evidence type="ECO:0000256" key="2">
    <source>
        <dbReference type="ARBA" id="ARBA00022840"/>
    </source>
</evidence>
<dbReference type="InterPro" id="IPR029787">
    <property type="entry name" value="Nucleotide_cyclase"/>
</dbReference>
<dbReference type="GO" id="GO:0009190">
    <property type="term" value="P:cyclic nucleotide biosynthetic process"/>
    <property type="evidence" value="ECO:0007669"/>
    <property type="project" value="InterPro"/>
</dbReference>
<gene>
    <name evidence="5" type="ORF">ABEG18_14525</name>
</gene>
<dbReference type="PROSITE" id="PS50125">
    <property type="entry name" value="GUANYLATE_CYCLASE_2"/>
    <property type="match status" value="1"/>
</dbReference>
<dbReference type="AlphaFoldDB" id="A0AAU7JA60"/>
<dbReference type="SMART" id="SM00454">
    <property type="entry name" value="SAM"/>
    <property type="match status" value="1"/>
</dbReference>
<dbReference type="SUPFAM" id="SSF47769">
    <property type="entry name" value="SAM/Pointed domain"/>
    <property type="match status" value="1"/>
</dbReference>
<dbReference type="Gene3D" id="3.30.70.1230">
    <property type="entry name" value="Nucleotide cyclase"/>
    <property type="match status" value="1"/>
</dbReference>
<dbReference type="InterPro" id="IPR001054">
    <property type="entry name" value="A/G_cyclase"/>
</dbReference>
<dbReference type="CDD" id="cd07302">
    <property type="entry name" value="CHD"/>
    <property type="match status" value="1"/>
</dbReference>
<dbReference type="GO" id="GO:0005524">
    <property type="term" value="F:ATP binding"/>
    <property type="evidence" value="ECO:0007669"/>
    <property type="project" value="UniProtKB-KW"/>
</dbReference>
<sequence length="1132" mass="124646">MSEPLTSFAEWLERIGLAELTPLLAAQDVGFDTLGDITENDLKDLGLTLGQRKRLLRAAAAIGGADQAAAVHPELQPESVTERRHLTVMFCDLVGSTQLSNRLETEDYLAIIQAYRAFCTQVVNRYEGFVARFIGDGILCYFGYPIGHENDAERAVRAALDITRGLGDIPTVDGTRLQARIGLTTGVVIVGDMFSPGGPERQEIVGSTPNLAARIHSAAHPDEVLLAESTCRLVRGVFACEFLGRQIFKGFSSETALWRVRGERRVPNRLRARRGRRAIPLVNRAAELELIRTRWRRCLVGEGGGLVIVGEAGIGKSRVVEHFAQAVEGVEAEVHRYTASPFATQSPLYPVIEFLTRSASIRRGDDAAARRRKLEMLIRGDDDERREGATVLADLLSIPLDHTLDPDLTPRQVRDQIFALLGDQMQRHADVTPLLIVVEDLHWLDPTSLDLLEHAIPRIAGRRIMLIVTCRDDEQAEWIEQSGLPVIRQGRLLPEHARELIRTVLGERRLDPVFEAQIVSKTDGIPLFLEEFTSTVLDAVEDAADAGRFVAPTMPAIPDSLHEILVARLDQAGEGKTLAQIGAVLGRSFRRSLLEAVAATEVADLRAGLGALLSSGLLFEDEDQGEPVYSFKHALVQDAAYRTLLRDRRRHLHAIAAQEIRRITPQVEREQPEMVAHHLTEACLFEPAVACWLSAAERSLKRSALAEAVNQLQRCLEALGHLPDEPEHLEQRLKVLVLLGPALISLKGPGSLEVEDVYTSAYQTCQKLPESRSHYPVYWGWWRMSEDYNDKTRRFEALLQRARARSDAELLLQAHHCGWGSYFGLAQFGACCEHIEKGLAIYEAGDYRHHATLYGNHDAKVCALGERALVYWLQGAPEKAVEQERLAMAWAAELDHDGSYSHCIDIAVMHSAYRRDIPAVRERATTMLRLAEEKGFSDHLSKGRIFLGWTTALGGDPETGLAMLTEGLAQQKESGTSEDFPIYTCMLAEILELCGRPQEGLAELESMREVAQAAGLRIWMPEVLRRIGELLKRTGAGAAQAEAVLREALDLAEAQAARALAVRAALSLARLRLALGDRDAAAALLGPYLDGPPEWRAKADVQAAHAFVAAVTAGLSPAEIGDADLVLDGASA</sequence>
<dbReference type="Pfam" id="PF00211">
    <property type="entry name" value="Guanylate_cyc"/>
    <property type="match status" value="1"/>
</dbReference>
<evidence type="ECO:0000259" key="3">
    <source>
        <dbReference type="PROSITE" id="PS50105"/>
    </source>
</evidence>
<dbReference type="Gene3D" id="1.25.40.10">
    <property type="entry name" value="Tetratricopeptide repeat domain"/>
    <property type="match status" value="1"/>
</dbReference>
<dbReference type="SMART" id="SM00044">
    <property type="entry name" value="CYCc"/>
    <property type="match status" value="1"/>
</dbReference>
<feature type="domain" description="SAM" evidence="3">
    <location>
        <begin position="3"/>
        <end position="48"/>
    </location>
</feature>
<dbReference type="GO" id="GO:0004016">
    <property type="term" value="F:adenylate cyclase activity"/>
    <property type="evidence" value="ECO:0007669"/>
    <property type="project" value="UniProtKB-ARBA"/>
</dbReference>
<dbReference type="CDD" id="cd09487">
    <property type="entry name" value="SAM_superfamily"/>
    <property type="match status" value="1"/>
</dbReference>
<feature type="domain" description="Guanylate cyclase" evidence="4">
    <location>
        <begin position="87"/>
        <end position="216"/>
    </location>
</feature>
<accession>A0AAU7JA60</accession>
<dbReference type="PANTHER" id="PTHR16305:SF28">
    <property type="entry name" value="GUANYLATE CYCLASE DOMAIN-CONTAINING PROTEIN"/>
    <property type="match status" value="1"/>
</dbReference>
<keyword evidence="1" id="KW-0547">Nucleotide-binding</keyword>
<dbReference type="InterPro" id="IPR013761">
    <property type="entry name" value="SAM/pointed_sf"/>
</dbReference>
<evidence type="ECO:0000256" key="1">
    <source>
        <dbReference type="ARBA" id="ARBA00022741"/>
    </source>
</evidence>
<keyword evidence="2" id="KW-0067">ATP-binding</keyword>
<dbReference type="SUPFAM" id="SSF55073">
    <property type="entry name" value="Nucleotide cyclase"/>
    <property type="match status" value="1"/>
</dbReference>
<dbReference type="PANTHER" id="PTHR16305">
    <property type="entry name" value="TESTICULAR SOLUBLE ADENYLYL CYCLASE"/>
    <property type="match status" value="1"/>
</dbReference>
<organism evidence="5">
    <name type="scientific">Alsobacter sp. KACC 23698</name>
    <dbReference type="NCBI Taxonomy" id="3149229"/>
    <lineage>
        <taxon>Bacteria</taxon>
        <taxon>Pseudomonadati</taxon>
        <taxon>Pseudomonadota</taxon>
        <taxon>Alphaproteobacteria</taxon>
        <taxon>Hyphomicrobiales</taxon>
        <taxon>Alsobacteraceae</taxon>
        <taxon>Alsobacter</taxon>
    </lineage>
</organism>
<dbReference type="Pfam" id="PF13191">
    <property type="entry name" value="AAA_16"/>
    <property type="match status" value="1"/>
</dbReference>
<dbReference type="InterPro" id="IPR041664">
    <property type="entry name" value="AAA_16"/>
</dbReference>
<dbReference type="EMBL" id="CP157484">
    <property type="protein sequence ID" value="XBO36954.1"/>
    <property type="molecule type" value="Genomic_DNA"/>
</dbReference>
<protein>
    <submittedName>
        <fullName evidence="5">Adenylate/guanylate cyclase domain-containing protein</fullName>
    </submittedName>
</protein>
<dbReference type="GO" id="GO:0035556">
    <property type="term" value="P:intracellular signal transduction"/>
    <property type="evidence" value="ECO:0007669"/>
    <property type="project" value="InterPro"/>
</dbReference>
<dbReference type="PROSITE" id="PS50105">
    <property type="entry name" value="SAM_DOMAIN"/>
    <property type="match status" value="1"/>
</dbReference>
<dbReference type="InterPro" id="IPR011990">
    <property type="entry name" value="TPR-like_helical_dom_sf"/>
</dbReference>
<dbReference type="GO" id="GO:0005737">
    <property type="term" value="C:cytoplasm"/>
    <property type="evidence" value="ECO:0007669"/>
    <property type="project" value="TreeGrafter"/>
</dbReference>
<evidence type="ECO:0000313" key="5">
    <source>
        <dbReference type="EMBL" id="XBO36954.1"/>
    </source>
</evidence>
<dbReference type="SUPFAM" id="SSF52540">
    <property type="entry name" value="P-loop containing nucleoside triphosphate hydrolases"/>
    <property type="match status" value="1"/>
</dbReference>
<dbReference type="Gene3D" id="1.10.150.50">
    <property type="entry name" value="Transcription Factor, Ets-1"/>
    <property type="match status" value="1"/>
</dbReference>